<proteinExistence type="predicted"/>
<protein>
    <recommendedName>
        <fullName evidence="3">Methyl-coenzyme M reductase operon protein C</fullName>
    </recommendedName>
</protein>
<dbReference type="PIRSF" id="PIRSF003137">
    <property type="entry name" value="McrC"/>
    <property type="match status" value="1"/>
</dbReference>
<dbReference type="InterPro" id="IPR007687">
    <property type="entry name" value="Me_CoM_Rdtase_prot-C"/>
</dbReference>
<dbReference type="Pfam" id="PF04609">
    <property type="entry name" value="MCR_C"/>
    <property type="match status" value="1"/>
</dbReference>
<sequence length="200" mass="21925">MMNFDRNTQVVDCRLGISHGKGGSLARAGTLSQAGKLDVVVVAMGSGRRHVTKPICEITYAIRRENIQTGVLVLYAGTGYPESGTMGSFGIDPKEIDQINMHKMAIIHFGNVRNHFVRKARDIFSGVRIPAVIITQALVDFEDFAKVGIKTRYVKPKEKDQLSDGVIMNIVNGVTRGDAASREKLSEIIVKVKETLGQIQ</sequence>
<keyword evidence="1 3" id="KW-0484">Methanogenesis</keyword>
<dbReference type="EMBL" id="SNYS01000006">
    <property type="protein sequence ID" value="TDQ70248.1"/>
    <property type="molecule type" value="Genomic_DNA"/>
</dbReference>
<comment type="caution">
    <text evidence="4">The sequence shown here is derived from an EMBL/GenBank/DDBJ whole genome shotgun (WGS) entry which is preliminary data.</text>
</comment>
<dbReference type="InterPro" id="IPR026327">
    <property type="entry name" value="Me_CoM_Rdtase_prot-C-like"/>
</dbReference>
<name>A0A484F746_9EURY</name>
<dbReference type="AlphaFoldDB" id="A0A484F746"/>
<dbReference type="NCBIfam" id="TIGR03264">
    <property type="entry name" value="met_CoM_red_C"/>
    <property type="match status" value="1"/>
</dbReference>
<comment type="subunit">
    <text evidence="2 3">MCR is composed of three subunits: alpha, beta, and gamma. The function of proteins C and D is not known.</text>
</comment>
<reference evidence="4 5" key="1">
    <citation type="submission" date="2019-03" db="EMBL/GenBank/DDBJ databases">
        <title>Genomic Encyclopedia of Type Strains, Phase IV (KMG-IV): sequencing the most valuable type-strain genomes for metagenomic binning, comparative biology and taxonomic classification.</title>
        <authorList>
            <person name="Goeker M."/>
        </authorList>
    </citation>
    <scope>NUCLEOTIDE SEQUENCE [LARGE SCALE GENOMIC DNA]</scope>
    <source>
        <strain evidence="4 5">DSM 13328</strain>
    </source>
</reference>
<evidence type="ECO:0000256" key="3">
    <source>
        <dbReference type="PIRNR" id="PIRNR003137"/>
    </source>
</evidence>
<dbReference type="Proteomes" id="UP000294855">
    <property type="component" value="Unassembled WGS sequence"/>
</dbReference>
<keyword evidence="5" id="KW-1185">Reference proteome</keyword>
<organism evidence="4 5">
    <name type="scientific">Methanimicrococcus blatticola</name>
    <dbReference type="NCBI Taxonomy" id="91560"/>
    <lineage>
        <taxon>Archaea</taxon>
        <taxon>Methanobacteriati</taxon>
        <taxon>Methanobacteriota</taxon>
        <taxon>Stenosarchaea group</taxon>
        <taxon>Methanomicrobia</taxon>
        <taxon>Methanosarcinales</taxon>
        <taxon>Methanosarcinaceae</taxon>
        <taxon>Methanimicrococcus</taxon>
    </lineage>
</organism>
<evidence type="ECO:0000313" key="4">
    <source>
        <dbReference type="EMBL" id="TDQ70248.1"/>
    </source>
</evidence>
<gene>
    <name evidence="4" type="ORF">C7391_0590</name>
</gene>
<accession>A0A484F746</accession>
<evidence type="ECO:0000313" key="5">
    <source>
        <dbReference type="Proteomes" id="UP000294855"/>
    </source>
</evidence>
<dbReference type="GO" id="GO:0015948">
    <property type="term" value="P:methanogenesis"/>
    <property type="evidence" value="ECO:0007669"/>
    <property type="project" value="UniProtKB-UniRule"/>
</dbReference>
<evidence type="ECO:0000256" key="1">
    <source>
        <dbReference type="ARBA" id="ARBA00022994"/>
    </source>
</evidence>
<evidence type="ECO:0000256" key="2">
    <source>
        <dbReference type="ARBA" id="ARBA00025920"/>
    </source>
</evidence>